<dbReference type="InterPro" id="IPR045005">
    <property type="entry name" value="BPM1-6"/>
</dbReference>
<dbReference type="PROSITE" id="PS50097">
    <property type="entry name" value="BTB"/>
    <property type="match status" value="1"/>
</dbReference>
<dbReference type="InterPro" id="IPR000210">
    <property type="entry name" value="BTB/POZ_dom"/>
</dbReference>
<dbReference type="GO" id="GO:0016567">
    <property type="term" value="P:protein ubiquitination"/>
    <property type="evidence" value="ECO:0007669"/>
    <property type="project" value="InterPro"/>
</dbReference>
<comment type="pathway">
    <text evidence="1">Protein modification; protein ubiquitination.</text>
</comment>
<evidence type="ECO:0000313" key="4">
    <source>
        <dbReference type="Proteomes" id="UP000823388"/>
    </source>
</evidence>
<dbReference type="InterPro" id="IPR011333">
    <property type="entry name" value="SKP1/BTB/POZ_sf"/>
</dbReference>
<name>A0A8T0RGL8_PANVG</name>
<dbReference type="Proteomes" id="UP000823388">
    <property type="component" value="Chromosome 6K"/>
</dbReference>
<dbReference type="Gene3D" id="3.30.710.10">
    <property type="entry name" value="Potassium Channel Kv1.1, Chain A"/>
    <property type="match status" value="1"/>
</dbReference>
<sequence>MMDKNGQPCPYSAVRTDVVPFIDLGVSDKCGGGWPRFILRADLEKYYLTGGYITFVCAIMVVHDRPIPVPPLNIKKHFSSLLGSTDVSFVINGETFHAHRAVLAARSPVLEALMSSITLHDITPATFRVILQFMYTDALPEDDELGDSPSEMLQQLLAAADRYELDQLKLICAQKLGDNVSVDTVAATLTCAEMYNCPELTSALTSRWRGISRRPC</sequence>
<keyword evidence="4" id="KW-1185">Reference proteome</keyword>
<accession>A0A8T0RGL8</accession>
<dbReference type="SUPFAM" id="SSF54695">
    <property type="entry name" value="POZ domain"/>
    <property type="match status" value="1"/>
</dbReference>
<dbReference type="SMART" id="SM00225">
    <property type="entry name" value="BTB"/>
    <property type="match status" value="1"/>
</dbReference>
<proteinExistence type="predicted"/>
<comment type="caution">
    <text evidence="3">The sequence shown here is derived from an EMBL/GenBank/DDBJ whole genome shotgun (WGS) entry which is preliminary data.</text>
</comment>
<feature type="domain" description="BTB" evidence="2">
    <location>
        <begin position="85"/>
        <end position="143"/>
    </location>
</feature>
<dbReference type="PANTHER" id="PTHR26379">
    <property type="entry name" value="BTB/POZ AND MATH DOMAIN-CONTAINING PROTEIN 1"/>
    <property type="match status" value="1"/>
</dbReference>
<dbReference type="EMBL" id="CM029047">
    <property type="protein sequence ID" value="KAG2585121.1"/>
    <property type="molecule type" value="Genomic_DNA"/>
</dbReference>
<dbReference type="Pfam" id="PF00651">
    <property type="entry name" value="BTB"/>
    <property type="match status" value="1"/>
</dbReference>
<protein>
    <recommendedName>
        <fullName evidence="2">BTB domain-containing protein</fullName>
    </recommendedName>
</protein>
<reference evidence="3" key="1">
    <citation type="submission" date="2020-05" db="EMBL/GenBank/DDBJ databases">
        <title>WGS assembly of Panicum virgatum.</title>
        <authorList>
            <person name="Lovell J.T."/>
            <person name="Jenkins J."/>
            <person name="Shu S."/>
            <person name="Juenger T.E."/>
            <person name="Schmutz J."/>
        </authorList>
    </citation>
    <scope>NUCLEOTIDE SEQUENCE</scope>
    <source>
        <strain evidence="3">AP13</strain>
    </source>
</reference>
<dbReference type="AlphaFoldDB" id="A0A8T0RGL8"/>
<gene>
    <name evidence="3" type="ORF">PVAP13_6KG370900</name>
</gene>
<evidence type="ECO:0000313" key="3">
    <source>
        <dbReference type="EMBL" id="KAG2585121.1"/>
    </source>
</evidence>
<organism evidence="3 4">
    <name type="scientific">Panicum virgatum</name>
    <name type="common">Blackwell switchgrass</name>
    <dbReference type="NCBI Taxonomy" id="38727"/>
    <lineage>
        <taxon>Eukaryota</taxon>
        <taxon>Viridiplantae</taxon>
        <taxon>Streptophyta</taxon>
        <taxon>Embryophyta</taxon>
        <taxon>Tracheophyta</taxon>
        <taxon>Spermatophyta</taxon>
        <taxon>Magnoliopsida</taxon>
        <taxon>Liliopsida</taxon>
        <taxon>Poales</taxon>
        <taxon>Poaceae</taxon>
        <taxon>PACMAD clade</taxon>
        <taxon>Panicoideae</taxon>
        <taxon>Panicodae</taxon>
        <taxon>Paniceae</taxon>
        <taxon>Panicinae</taxon>
        <taxon>Panicum</taxon>
        <taxon>Panicum sect. Hiantes</taxon>
    </lineage>
</organism>
<dbReference type="PANTHER" id="PTHR26379:SF504">
    <property type="entry name" value="OS08G0523800 PROTEIN"/>
    <property type="match status" value="1"/>
</dbReference>
<evidence type="ECO:0000259" key="2">
    <source>
        <dbReference type="PROSITE" id="PS50097"/>
    </source>
</evidence>
<evidence type="ECO:0000256" key="1">
    <source>
        <dbReference type="ARBA" id="ARBA00004906"/>
    </source>
</evidence>